<dbReference type="Gramene" id="ONK64548">
    <property type="protein sequence ID" value="ONK64548"/>
    <property type="gene ID" value="A4U43_C07F27240"/>
</dbReference>
<proteinExistence type="predicted"/>
<accession>A0A5P1EF77</accession>
<gene>
    <name evidence="2" type="ORF">A4U43_C07F27240</name>
</gene>
<evidence type="ECO:0000313" key="2">
    <source>
        <dbReference type="EMBL" id="ONK64548.1"/>
    </source>
</evidence>
<dbReference type="EMBL" id="CM007387">
    <property type="protein sequence ID" value="ONK64548.1"/>
    <property type="molecule type" value="Genomic_DNA"/>
</dbReference>
<feature type="region of interest" description="Disordered" evidence="1">
    <location>
        <begin position="23"/>
        <end position="82"/>
    </location>
</feature>
<feature type="compositionally biased region" description="Acidic residues" evidence="1">
    <location>
        <begin position="50"/>
        <end position="61"/>
    </location>
</feature>
<dbReference type="AlphaFoldDB" id="A0A5P1EF77"/>
<organism evidence="2 3">
    <name type="scientific">Asparagus officinalis</name>
    <name type="common">Garden asparagus</name>
    <dbReference type="NCBI Taxonomy" id="4686"/>
    <lineage>
        <taxon>Eukaryota</taxon>
        <taxon>Viridiplantae</taxon>
        <taxon>Streptophyta</taxon>
        <taxon>Embryophyta</taxon>
        <taxon>Tracheophyta</taxon>
        <taxon>Spermatophyta</taxon>
        <taxon>Magnoliopsida</taxon>
        <taxon>Liliopsida</taxon>
        <taxon>Asparagales</taxon>
        <taxon>Asparagaceae</taxon>
        <taxon>Asparagoideae</taxon>
        <taxon>Asparagus</taxon>
    </lineage>
</organism>
<evidence type="ECO:0000313" key="3">
    <source>
        <dbReference type="Proteomes" id="UP000243459"/>
    </source>
</evidence>
<name>A0A5P1EF77_ASPOF</name>
<keyword evidence="3" id="KW-1185">Reference proteome</keyword>
<sequence length="82" mass="8648">MAKGELDPKDLKMVAAKAVEFATPLVGPSAAAQAERSKKKPRRMSVGRDGDEEDESVDDQGETPPTTIRPTPAPESSTALPS</sequence>
<evidence type="ECO:0000256" key="1">
    <source>
        <dbReference type="SAM" id="MobiDB-lite"/>
    </source>
</evidence>
<dbReference type="Proteomes" id="UP000243459">
    <property type="component" value="Chromosome 7"/>
</dbReference>
<protein>
    <submittedName>
        <fullName evidence="2">Uncharacterized protein</fullName>
    </submittedName>
</protein>
<reference evidence="3" key="1">
    <citation type="journal article" date="2017" name="Nat. Commun.">
        <title>The asparagus genome sheds light on the origin and evolution of a young Y chromosome.</title>
        <authorList>
            <person name="Harkess A."/>
            <person name="Zhou J."/>
            <person name="Xu C."/>
            <person name="Bowers J.E."/>
            <person name="Van der Hulst R."/>
            <person name="Ayyampalayam S."/>
            <person name="Mercati F."/>
            <person name="Riccardi P."/>
            <person name="McKain M.R."/>
            <person name="Kakrana A."/>
            <person name="Tang H."/>
            <person name="Ray J."/>
            <person name="Groenendijk J."/>
            <person name="Arikit S."/>
            <person name="Mathioni S.M."/>
            <person name="Nakano M."/>
            <person name="Shan H."/>
            <person name="Telgmann-Rauber A."/>
            <person name="Kanno A."/>
            <person name="Yue Z."/>
            <person name="Chen H."/>
            <person name="Li W."/>
            <person name="Chen Y."/>
            <person name="Xu X."/>
            <person name="Zhang Y."/>
            <person name="Luo S."/>
            <person name="Chen H."/>
            <person name="Gao J."/>
            <person name="Mao Z."/>
            <person name="Pires J.C."/>
            <person name="Luo M."/>
            <person name="Kudrna D."/>
            <person name="Wing R.A."/>
            <person name="Meyers B.C."/>
            <person name="Yi K."/>
            <person name="Kong H."/>
            <person name="Lavrijsen P."/>
            <person name="Sunseri F."/>
            <person name="Falavigna A."/>
            <person name="Ye Y."/>
            <person name="Leebens-Mack J.H."/>
            <person name="Chen G."/>
        </authorList>
    </citation>
    <scope>NUCLEOTIDE SEQUENCE [LARGE SCALE GENOMIC DNA]</scope>
    <source>
        <strain evidence="3">cv. DH0086</strain>
    </source>
</reference>